<evidence type="ECO:0000313" key="1">
    <source>
        <dbReference type="EMBL" id="ERL09020.1"/>
    </source>
</evidence>
<gene>
    <name evidence="1" type="ORF">HMPREF1316_2127</name>
</gene>
<keyword evidence="2" id="KW-1185">Reference proteome</keyword>
<organism evidence="1 2">
    <name type="scientific">Olsenella profusa F0195</name>
    <dbReference type="NCBI Taxonomy" id="1125712"/>
    <lineage>
        <taxon>Bacteria</taxon>
        <taxon>Bacillati</taxon>
        <taxon>Actinomycetota</taxon>
        <taxon>Coriobacteriia</taxon>
        <taxon>Coriobacteriales</taxon>
        <taxon>Atopobiaceae</taxon>
        <taxon>Olsenella</taxon>
    </lineage>
</organism>
<dbReference type="eggNOG" id="ENOG5033EC0">
    <property type="taxonomic scope" value="Bacteria"/>
</dbReference>
<accession>U2TRJ1</accession>
<comment type="caution">
    <text evidence="1">The sequence shown here is derived from an EMBL/GenBank/DDBJ whole genome shotgun (WGS) entry which is preliminary data.</text>
</comment>
<evidence type="ECO:0008006" key="3">
    <source>
        <dbReference type="Google" id="ProtNLM"/>
    </source>
</evidence>
<dbReference type="OrthoDB" id="3252014at2"/>
<name>U2TRJ1_9ACTN</name>
<dbReference type="STRING" id="1125712.HMPREF1316_2127"/>
<dbReference type="RefSeq" id="WP_021725717.1">
    <property type="nucleotide sequence ID" value="NZ_AWEZ01000037.1"/>
</dbReference>
<reference evidence="1 2" key="1">
    <citation type="submission" date="2013-08" db="EMBL/GenBank/DDBJ databases">
        <authorList>
            <person name="Durkin A.S."/>
            <person name="Haft D.R."/>
            <person name="McCorrison J."/>
            <person name="Torralba M."/>
            <person name="Gillis M."/>
            <person name="Haft D.H."/>
            <person name="Methe B."/>
            <person name="Sutton G."/>
            <person name="Nelson K.E."/>
        </authorList>
    </citation>
    <scope>NUCLEOTIDE SEQUENCE [LARGE SCALE GENOMIC DNA]</scope>
    <source>
        <strain evidence="1 2">F0195</strain>
    </source>
</reference>
<dbReference type="Proteomes" id="UP000016638">
    <property type="component" value="Unassembled WGS sequence"/>
</dbReference>
<protein>
    <recommendedName>
        <fullName evidence="3">Tetratricopeptide repeat protein</fullName>
    </recommendedName>
</protein>
<dbReference type="AlphaFoldDB" id="U2TRJ1"/>
<sequence>MFGAYGACADYITQAQEELLAQGSYTTLLYCGEILAAVSNTNALCFFDRASAMASSQSDAYEAQHRAAAFETKRLGTTQDSHHRLICAKRKYLNGDNNDLDLALLLNLDALNLWDDGIDTSVILESLRIAAEKAKAVFTSSCETQYTISVALRYYNQICINIAQVFARDKKYDRAVKTLTQCLDNCCAAASEYMPEILGELSYFEYLNQDYLLSIQYANLAFMAFRQIGGIVAMERTRQVAVGSLMRLGHARHAAKIASDIDTDPLGLSWKPELIS</sequence>
<evidence type="ECO:0000313" key="2">
    <source>
        <dbReference type="Proteomes" id="UP000016638"/>
    </source>
</evidence>
<proteinExistence type="predicted"/>
<dbReference type="EMBL" id="AWEZ01000037">
    <property type="protein sequence ID" value="ERL09020.1"/>
    <property type="molecule type" value="Genomic_DNA"/>
</dbReference>